<keyword evidence="1" id="KW-1133">Transmembrane helix</keyword>
<feature type="transmembrane region" description="Helical" evidence="1">
    <location>
        <begin position="182"/>
        <end position="202"/>
    </location>
</feature>
<feature type="transmembrane region" description="Helical" evidence="1">
    <location>
        <begin position="6"/>
        <end position="28"/>
    </location>
</feature>
<evidence type="ECO:0000313" key="3">
    <source>
        <dbReference type="EMBL" id="SKM35785.1"/>
    </source>
</evidence>
<dbReference type="AlphaFoldDB" id="A0A1U6CB93"/>
<feature type="transmembrane region" description="Helical" evidence="1">
    <location>
        <begin position="141"/>
        <end position="162"/>
    </location>
</feature>
<proteinExistence type="predicted"/>
<feature type="transmembrane region" description="Helical" evidence="1">
    <location>
        <begin position="222"/>
        <end position="245"/>
    </location>
</feature>
<feature type="transmembrane region" description="Helical" evidence="1">
    <location>
        <begin position="75"/>
        <end position="95"/>
    </location>
</feature>
<protein>
    <recommendedName>
        <fullName evidence="2">DUF6545 domain-containing protein</fullName>
    </recommendedName>
</protein>
<dbReference type="Proteomes" id="UP000190074">
    <property type="component" value="Unassembled WGS sequence"/>
</dbReference>
<feature type="domain" description="DUF6545" evidence="2">
    <location>
        <begin position="251"/>
        <end position="378"/>
    </location>
</feature>
<organism evidence="3 4">
    <name type="scientific">Mycobacteroides abscessus subsp. massiliense</name>
    <dbReference type="NCBI Taxonomy" id="1962118"/>
    <lineage>
        <taxon>Bacteria</taxon>
        <taxon>Bacillati</taxon>
        <taxon>Actinomycetota</taxon>
        <taxon>Actinomycetes</taxon>
        <taxon>Mycobacteriales</taxon>
        <taxon>Mycobacteriaceae</taxon>
        <taxon>Mycobacteroides</taxon>
        <taxon>Mycobacteroides abscessus</taxon>
    </lineage>
</organism>
<keyword evidence="1" id="KW-0472">Membrane</keyword>
<evidence type="ECO:0000259" key="2">
    <source>
        <dbReference type="Pfam" id="PF20182"/>
    </source>
</evidence>
<sequence>MTSAIPGYISWPVLACFVLVLAFRLRWLGTGFAARHRNRVLIFVAATQLTAEPAVQHLLAVAIPCPEASLSQIPFALLLLISPELIGFLAMIDGTDEALLARAYRQYRVATFATIAILGMIATGPRIHHQPIALAGDNSEIYAALLWSVLSITAAATIFRLVAQVLRRPRHSAAQRVIIGELIALGIATCLPGLTIFTLALLQRLDLVHTLAVRQIIYSHAAFVALLAALPLALGPCLAAAKTLLHRDTNGRTWRKLQPLWTDLTTAYPHTILNAPPQRLQPVTDFQLHRIIIEIRDALLQLTPHIPELTNTDRQQLAQAHGSRTDADSSALHALQIAKAIARPTVTNTAPASSSPLPATASREDELTQLIGIATWWPTATHIARQASTKIPIQLHVTPAATAQESPHPAC</sequence>
<dbReference type="Pfam" id="PF20182">
    <property type="entry name" value="DUF6545"/>
    <property type="match status" value="1"/>
</dbReference>
<dbReference type="EMBL" id="FVGW01000007">
    <property type="protein sequence ID" value="SKM35785.1"/>
    <property type="molecule type" value="Genomic_DNA"/>
</dbReference>
<evidence type="ECO:0000313" key="4">
    <source>
        <dbReference type="Proteomes" id="UP000190074"/>
    </source>
</evidence>
<feature type="transmembrane region" description="Helical" evidence="1">
    <location>
        <begin position="40"/>
        <end position="63"/>
    </location>
</feature>
<dbReference type="InterPro" id="IPR050039">
    <property type="entry name" value="MAB_1171c-like"/>
</dbReference>
<evidence type="ECO:0000256" key="1">
    <source>
        <dbReference type="SAM" id="Phobius"/>
    </source>
</evidence>
<dbReference type="RefSeq" id="WP_017205042.1">
    <property type="nucleotide sequence ID" value="NZ_CP021122.1"/>
</dbReference>
<dbReference type="InterPro" id="IPR046675">
    <property type="entry name" value="DUF6545"/>
</dbReference>
<accession>A0A1U6CB93</accession>
<name>A0A1U6CB93_9MYCO</name>
<keyword evidence="1" id="KW-0812">Transmembrane</keyword>
<reference evidence="3 4" key="1">
    <citation type="submission" date="2016-11" db="EMBL/GenBank/DDBJ databases">
        <authorList>
            <consortium name="Pathogen Informatics"/>
        </authorList>
    </citation>
    <scope>NUCLEOTIDE SEQUENCE [LARGE SCALE GENOMIC DNA]</scope>
    <source>
        <strain evidence="3 4">911</strain>
    </source>
</reference>
<gene>
    <name evidence="3" type="ORF">SAMEA2259716_03701</name>
</gene>
<dbReference type="NCBIfam" id="NF042915">
    <property type="entry name" value="MAB_1171c_fam"/>
    <property type="match status" value="1"/>
</dbReference>
<feature type="transmembrane region" description="Helical" evidence="1">
    <location>
        <begin position="107"/>
        <end position="129"/>
    </location>
</feature>